<accession>A0A382VZC8</accession>
<dbReference type="SUPFAM" id="SSF52540">
    <property type="entry name" value="P-loop containing nucleoside triphosphate hydrolases"/>
    <property type="match status" value="1"/>
</dbReference>
<proteinExistence type="predicted"/>
<dbReference type="GO" id="GO:0016887">
    <property type="term" value="F:ATP hydrolysis activity"/>
    <property type="evidence" value="ECO:0007669"/>
    <property type="project" value="InterPro"/>
</dbReference>
<reference evidence="2" key="1">
    <citation type="submission" date="2018-05" db="EMBL/GenBank/DDBJ databases">
        <authorList>
            <person name="Lanie J.A."/>
            <person name="Ng W.-L."/>
            <person name="Kazmierczak K.M."/>
            <person name="Andrzejewski T.M."/>
            <person name="Davidsen T.M."/>
            <person name="Wayne K.J."/>
            <person name="Tettelin H."/>
            <person name="Glass J.I."/>
            <person name="Rusch D."/>
            <person name="Podicherti R."/>
            <person name="Tsui H.-C.T."/>
            <person name="Winkler M.E."/>
        </authorList>
    </citation>
    <scope>NUCLEOTIDE SEQUENCE</scope>
</reference>
<dbReference type="GO" id="GO:0005524">
    <property type="term" value="F:ATP binding"/>
    <property type="evidence" value="ECO:0007669"/>
    <property type="project" value="InterPro"/>
</dbReference>
<dbReference type="Pfam" id="PF07728">
    <property type="entry name" value="AAA_5"/>
    <property type="match status" value="1"/>
</dbReference>
<name>A0A382VZC8_9ZZZZ</name>
<protein>
    <recommendedName>
        <fullName evidence="1">AAA+ ATPase domain-containing protein</fullName>
    </recommendedName>
</protein>
<dbReference type="PANTHER" id="PTHR37291:SF1">
    <property type="entry name" value="TYPE IV METHYL-DIRECTED RESTRICTION ENZYME ECOKMCRB SUBUNIT"/>
    <property type="match status" value="1"/>
</dbReference>
<dbReference type="PANTHER" id="PTHR37291">
    <property type="entry name" value="5-METHYLCYTOSINE-SPECIFIC RESTRICTION ENZYME B"/>
    <property type="match status" value="1"/>
</dbReference>
<feature type="domain" description="AAA+ ATPase" evidence="1">
    <location>
        <begin position="27"/>
        <end position="183"/>
    </location>
</feature>
<evidence type="ECO:0000313" key="2">
    <source>
        <dbReference type="EMBL" id="SVD51892.1"/>
    </source>
</evidence>
<gene>
    <name evidence="2" type="ORF">METZ01_LOCUS404746</name>
</gene>
<dbReference type="InterPro" id="IPR027417">
    <property type="entry name" value="P-loop_NTPase"/>
</dbReference>
<dbReference type="SMART" id="SM00382">
    <property type="entry name" value="AAA"/>
    <property type="match status" value="1"/>
</dbReference>
<sequence>ETSAQLAKRLYLEPESELEEIIALLDDRSQAIFYGPPGTGKTWVARELAKWLAGSEDRVDLVQFHPSYSYEDFIEGWRPTEDGRFELKAGPLKRLAKRAADDPDHQTFVLVIDEINRANLSKVLGELFFLFEYRRDAVTLQYSEEKFSLPDNLKIIGTMNTADRSIALVDAALRRRFHFHPFFPDRPPIKGLLKRWLGEHRPELISVADLVDRANDLLEDRNMAIGPSHFMKKDLTDEKVQQIWRRTIIPFIEDQFFDEPVRVKQFTYEALTRVDNTEPDN</sequence>
<evidence type="ECO:0000259" key="1">
    <source>
        <dbReference type="SMART" id="SM00382"/>
    </source>
</evidence>
<dbReference type="AlphaFoldDB" id="A0A382VZC8"/>
<dbReference type="Gene3D" id="3.40.50.300">
    <property type="entry name" value="P-loop containing nucleotide triphosphate hydrolases"/>
    <property type="match status" value="1"/>
</dbReference>
<organism evidence="2">
    <name type="scientific">marine metagenome</name>
    <dbReference type="NCBI Taxonomy" id="408172"/>
    <lineage>
        <taxon>unclassified sequences</taxon>
        <taxon>metagenomes</taxon>
        <taxon>ecological metagenomes</taxon>
    </lineage>
</organism>
<dbReference type="InterPro" id="IPR003593">
    <property type="entry name" value="AAA+_ATPase"/>
</dbReference>
<dbReference type="CDD" id="cd00009">
    <property type="entry name" value="AAA"/>
    <property type="match status" value="1"/>
</dbReference>
<feature type="non-terminal residue" evidence="2">
    <location>
        <position position="1"/>
    </location>
</feature>
<dbReference type="InterPro" id="IPR011704">
    <property type="entry name" value="ATPase_dyneun-rel_AAA"/>
</dbReference>
<dbReference type="InterPro" id="IPR052934">
    <property type="entry name" value="Methyl-DNA_Rec/Restrict_Enz"/>
</dbReference>
<feature type="non-terminal residue" evidence="2">
    <location>
        <position position="281"/>
    </location>
</feature>
<dbReference type="EMBL" id="UINC01155818">
    <property type="protein sequence ID" value="SVD51892.1"/>
    <property type="molecule type" value="Genomic_DNA"/>
</dbReference>